<proteinExistence type="inferred from homology"/>
<comment type="similarity">
    <text evidence="1">Belongs to the DinB family.</text>
</comment>
<dbReference type="Pfam" id="PF05163">
    <property type="entry name" value="DinB"/>
    <property type="match status" value="1"/>
</dbReference>
<dbReference type="GO" id="GO:0046872">
    <property type="term" value="F:metal ion binding"/>
    <property type="evidence" value="ECO:0007669"/>
    <property type="project" value="UniProtKB-KW"/>
</dbReference>
<feature type="binding site" evidence="3">
    <location>
        <position position="145"/>
    </location>
    <ligand>
        <name>a divalent metal cation</name>
        <dbReference type="ChEBI" id="CHEBI:60240"/>
    </ligand>
</feature>
<dbReference type="AlphaFoldDB" id="A0A7K0FTZ3"/>
<dbReference type="OrthoDB" id="9811413at2"/>
<dbReference type="Gene3D" id="1.20.120.450">
    <property type="entry name" value="dinb family like domain"/>
    <property type="match status" value="1"/>
</dbReference>
<dbReference type="InterPro" id="IPR034660">
    <property type="entry name" value="DinB/YfiT-like"/>
</dbReference>
<reference evidence="4 5" key="1">
    <citation type="submission" date="2019-11" db="EMBL/GenBank/DDBJ databases">
        <title>Pedobacter petrophilus genome.</title>
        <authorList>
            <person name="Feldbauer M.J."/>
            <person name="Newman J.D."/>
        </authorList>
    </citation>
    <scope>NUCLEOTIDE SEQUENCE [LARGE SCALE GENOMIC DNA]</scope>
    <source>
        <strain evidence="4 5">LMG 29686</strain>
    </source>
</reference>
<dbReference type="PANTHER" id="PTHR37302">
    <property type="entry name" value="SLR1116 PROTEIN"/>
    <property type="match status" value="1"/>
</dbReference>
<gene>
    <name evidence="4" type="ORF">GJU39_03055</name>
</gene>
<dbReference type="InterPro" id="IPR007837">
    <property type="entry name" value="DinB"/>
</dbReference>
<organism evidence="4 5">
    <name type="scientific">Pedobacter petrophilus</name>
    <dbReference type="NCBI Taxonomy" id="1908241"/>
    <lineage>
        <taxon>Bacteria</taxon>
        <taxon>Pseudomonadati</taxon>
        <taxon>Bacteroidota</taxon>
        <taxon>Sphingobacteriia</taxon>
        <taxon>Sphingobacteriales</taxon>
        <taxon>Sphingobacteriaceae</taxon>
        <taxon>Pedobacter</taxon>
    </lineage>
</organism>
<evidence type="ECO:0000313" key="4">
    <source>
        <dbReference type="EMBL" id="MRX75055.1"/>
    </source>
</evidence>
<dbReference type="RefSeq" id="WP_154279217.1">
    <property type="nucleotide sequence ID" value="NZ_JBHUJQ010000001.1"/>
</dbReference>
<evidence type="ECO:0000256" key="1">
    <source>
        <dbReference type="ARBA" id="ARBA00008635"/>
    </source>
</evidence>
<dbReference type="SUPFAM" id="SSF109854">
    <property type="entry name" value="DinB/YfiT-like putative metalloenzymes"/>
    <property type="match status" value="1"/>
</dbReference>
<dbReference type="PANTHER" id="PTHR37302:SF3">
    <property type="entry name" value="DAMAGE-INDUCIBLE PROTEIN DINB"/>
    <property type="match status" value="1"/>
</dbReference>
<evidence type="ECO:0000256" key="3">
    <source>
        <dbReference type="PIRSR" id="PIRSR607837-1"/>
    </source>
</evidence>
<dbReference type="EMBL" id="WKKH01000003">
    <property type="protein sequence ID" value="MRX75055.1"/>
    <property type="molecule type" value="Genomic_DNA"/>
</dbReference>
<keyword evidence="2 3" id="KW-0479">Metal-binding</keyword>
<feature type="binding site" evidence="3">
    <location>
        <position position="62"/>
    </location>
    <ligand>
        <name>a divalent metal cation</name>
        <dbReference type="ChEBI" id="CHEBI:60240"/>
    </ligand>
</feature>
<accession>A0A7K0FTZ3</accession>
<sequence length="176" mass="20428">MTTLLTRTENSNEGLKGYFVELADFTNWADNRAIDWLTQITDEQWTQASISSFGSIRDTAVHIVSAKKIWIDFWTDVQDPAYLSSEFKGTREDLIDIWKTISAELRSFIENYPLENYANEINVKKPNGEMSKMVFRKTFPHMINHSTYHRGQLVTQLRQSGFSSLSNTDLFTYYST</sequence>
<protein>
    <submittedName>
        <fullName evidence="4">Damage-inducible protein DinB</fullName>
    </submittedName>
</protein>
<keyword evidence="5" id="KW-1185">Reference proteome</keyword>
<dbReference type="Proteomes" id="UP000487757">
    <property type="component" value="Unassembled WGS sequence"/>
</dbReference>
<comment type="caution">
    <text evidence="4">The sequence shown here is derived from an EMBL/GenBank/DDBJ whole genome shotgun (WGS) entry which is preliminary data.</text>
</comment>
<name>A0A7K0FTZ3_9SPHI</name>
<feature type="binding site" evidence="3">
    <location>
        <position position="149"/>
    </location>
    <ligand>
        <name>a divalent metal cation</name>
        <dbReference type="ChEBI" id="CHEBI:60240"/>
    </ligand>
</feature>
<evidence type="ECO:0000313" key="5">
    <source>
        <dbReference type="Proteomes" id="UP000487757"/>
    </source>
</evidence>
<evidence type="ECO:0000256" key="2">
    <source>
        <dbReference type="ARBA" id="ARBA00022723"/>
    </source>
</evidence>